<dbReference type="EMBL" id="CP111028">
    <property type="protein sequence ID" value="WAR30291.1"/>
    <property type="molecule type" value="Genomic_DNA"/>
</dbReference>
<reference evidence="2" key="1">
    <citation type="submission" date="2022-11" db="EMBL/GenBank/DDBJ databases">
        <title>Centuries of genome instability and evolution in soft-shell clam transmissible cancer (bioRxiv).</title>
        <authorList>
            <person name="Hart S.F.M."/>
            <person name="Yonemitsu M.A."/>
            <person name="Giersch R.M."/>
            <person name="Beal B.F."/>
            <person name="Arriagada G."/>
            <person name="Davis B.W."/>
            <person name="Ostrander E.A."/>
            <person name="Goff S.P."/>
            <person name="Metzger M.J."/>
        </authorList>
    </citation>
    <scope>NUCLEOTIDE SEQUENCE</scope>
    <source>
        <strain evidence="2">MELC-2E11</strain>
        <tissue evidence="2">Siphon/mantle</tissue>
    </source>
</reference>
<accession>A0ABY7GB23</accession>
<dbReference type="Proteomes" id="UP001164746">
    <property type="component" value="Chromosome 17"/>
</dbReference>
<evidence type="ECO:0000259" key="1">
    <source>
        <dbReference type="PROSITE" id="PS50041"/>
    </source>
</evidence>
<dbReference type="InterPro" id="IPR001304">
    <property type="entry name" value="C-type_lectin-like"/>
</dbReference>
<gene>
    <name evidence="2" type="ORF">MAR_032833</name>
</gene>
<dbReference type="CDD" id="cd00037">
    <property type="entry name" value="CLECT"/>
    <property type="match status" value="1"/>
</dbReference>
<evidence type="ECO:0000313" key="3">
    <source>
        <dbReference type="Proteomes" id="UP001164746"/>
    </source>
</evidence>
<organism evidence="2 3">
    <name type="scientific">Mya arenaria</name>
    <name type="common">Soft-shell clam</name>
    <dbReference type="NCBI Taxonomy" id="6604"/>
    <lineage>
        <taxon>Eukaryota</taxon>
        <taxon>Metazoa</taxon>
        <taxon>Spiralia</taxon>
        <taxon>Lophotrochozoa</taxon>
        <taxon>Mollusca</taxon>
        <taxon>Bivalvia</taxon>
        <taxon>Autobranchia</taxon>
        <taxon>Heteroconchia</taxon>
        <taxon>Euheterodonta</taxon>
        <taxon>Imparidentia</taxon>
        <taxon>Neoheterodontei</taxon>
        <taxon>Myida</taxon>
        <taxon>Myoidea</taxon>
        <taxon>Myidae</taxon>
        <taxon>Mya</taxon>
    </lineage>
</organism>
<evidence type="ECO:0000313" key="2">
    <source>
        <dbReference type="EMBL" id="WAR30291.1"/>
    </source>
</evidence>
<feature type="non-terminal residue" evidence="2">
    <location>
        <position position="81"/>
    </location>
</feature>
<dbReference type="InterPro" id="IPR016187">
    <property type="entry name" value="CTDL_fold"/>
</dbReference>
<protein>
    <submittedName>
        <fullName evidence="2">PLC-like protein</fullName>
    </submittedName>
</protein>
<dbReference type="PROSITE" id="PS50041">
    <property type="entry name" value="C_TYPE_LECTIN_2"/>
    <property type="match status" value="1"/>
</dbReference>
<sequence length="81" mass="9130">HYCKAHNSFLVEIDNSAEDSFILHELSIHHIVGAWTGGNDISREGHFVWDGSRTAIHYTHWAPGQPNGNNTYRPTDDCIKA</sequence>
<dbReference type="Gene3D" id="3.10.100.10">
    <property type="entry name" value="Mannose-Binding Protein A, subunit A"/>
    <property type="match status" value="1"/>
</dbReference>
<dbReference type="InterPro" id="IPR016186">
    <property type="entry name" value="C-type_lectin-like/link_sf"/>
</dbReference>
<dbReference type="Pfam" id="PF00059">
    <property type="entry name" value="Lectin_C"/>
    <property type="match status" value="1"/>
</dbReference>
<name>A0ABY7GB23_MYAAR</name>
<feature type="non-terminal residue" evidence="2">
    <location>
        <position position="1"/>
    </location>
</feature>
<dbReference type="SUPFAM" id="SSF56436">
    <property type="entry name" value="C-type lectin-like"/>
    <property type="match status" value="1"/>
</dbReference>
<keyword evidence="3" id="KW-1185">Reference proteome</keyword>
<feature type="domain" description="C-type lectin" evidence="1">
    <location>
        <begin position="1"/>
        <end position="81"/>
    </location>
</feature>
<proteinExistence type="predicted"/>